<sequence length="60" mass="7191">MNYASTYMGAWETELFSKSNKHPIAYFRFVDDVWGLWTHGLEALKMRSMRLQMKSIHEYS</sequence>
<dbReference type="Proteomes" id="UP000828390">
    <property type="component" value="Unassembled WGS sequence"/>
</dbReference>
<accession>A0A9D4KBW2</accession>
<protein>
    <submittedName>
        <fullName evidence="1">Uncharacterized protein</fullName>
    </submittedName>
</protein>
<reference evidence="1" key="1">
    <citation type="journal article" date="2019" name="bioRxiv">
        <title>The Genome of the Zebra Mussel, Dreissena polymorpha: A Resource for Invasive Species Research.</title>
        <authorList>
            <person name="McCartney M.A."/>
            <person name="Auch B."/>
            <person name="Kono T."/>
            <person name="Mallez S."/>
            <person name="Zhang Y."/>
            <person name="Obille A."/>
            <person name="Becker A."/>
            <person name="Abrahante J.E."/>
            <person name="Garbe J."/>
            <person name="Badalamenti J.P."/>
            <person name="Herman A."/>
            <person name="Mangelson H."/>
            <person name="Liachko I."/>
            <person name="Sullivan S."/>
            <person name="Sone E.D."/>
            <person name="Koren S."/>
            <person name="Silverstein K.A.T."/>
            <person name="Beckman K.B."/>
            <person name="Gohl D.M."/>
        </authorList>
    </citation>
    <scope>NUCLEOTIDE SEQUENCE</scope>
    <source>
        <strain evidence="1">Duluth1</strain>
        <tissue evidence="1">Whole animal</tissue>
    </source>
</reference>
<keyword evidence="2" id="KW-1185">Reference proteome</keyword>
<dbReference type="EMBL" id="JAIWYP010000004">
    <property type="protein sequence ID" value="KAH3836664.1"/>
    <property type="molecule type" value="Genomic_DNA"/>
</dbReference>
<dbReference type="AlphaFoldDB" id="A0A9D4KBW2"/>
<reference evidence="1" key="2">
    <citation type="submission" date="2020-11" db="EMBL/GenBank/DDBJ databases">
        <authorList>
            <person name="McCartney M.A."/>
            <person name="Auch B."/>
            <person name="Kono T."/>
            <person name="Mallez S."/>
            <person name="Becker A."/>
            <person name="Gohl D.M."/>
            <person name="Silverstein K.A.T."/>
            <person name="Koren S."/>
            <person name="Bechman K.B."/>
            <person name="Herman A."/>
            <person name="Abrahante J.E."/>
            <person name="Garbe J."/>
        </authorList>
    </citation>
    <scope>NUCLEOTIDE SEQUENCE</scope>
    <source>
        <strain evidence="1">Duluth1</strain>
        <tissue evidence="1">Whole animal</tissue>
    </source>
</reference>
<name>A0A9D4KBW2_DREPO</name>
<evidence type="ECO:0000313" key="1">
    <source>
        <dbReference type="EMBL" id="KAH3836664.1"/>
    </source>
</evidence>
<proteinExistence type="predicted"/>
<evidence type="ECO:0000313" key="2">
    <source>
        <dbReference type="Proteomes" id="UP000828390"/>
    </source>
</evidence>
<gene>
    <name evidence="1" type="ORF">DPMN_110035</name>
</gene>
<organism evidence="1 2">
    <name type="scientific">Dreissena polymorpha</name>
    <name type="common">Zebra mussel</name>
    <name type="synonym">Mytilus polymorpha</name>
    <dbReference type="NCBI Taxonomy" id="45954"/>
    <lineage>
        <taxon>Eukaryota</taxon>
        <taxon>Metazoa</taxon>
        <taxon>Spiralia</taxon>
        <taxon>Lophotrochozoa</taxon>
        <taxon>Mollusca</taxon>
        <taxon>Bivalvia</taxon>
        <taxon>Autobranchia</taxon>
        <taxon>Heteroconchia</taxon>
        <taxon>Euheterodonta</taxon>
        <taxon>Imparidentia</taxon>
        <taxon>Neoheterodontei</taxon>
        <taxon>Myida</taxon>
        <taxon>Dreissenoidea</taxon>
        <taxon>Dreissenidae</taxon>
        <taxon>Dreissena</taxon>
    </lineage>
</organism>
<comment type="caution">
    <text evidence="1">The sequence shown here is derived from an EMBL/GenBank/DDBJ whole genome shotgun (WGS) entry which is preliminary data.</text>
</comment>